<dbReference type="PANTHER" id="PTHR47203:SF1">
    <property type="entry name" value="HYPOTHETICAL BASE EXCISION DNA REPAIR PROTEIN (EUROFUNG)"/>
    <property type="match status" value="1"/>
</dbReference>
<name>A0A8K0J1T8_9HYPO</name>
<keyword evidence="4" id="KW-1185">Reference proteome</keyword>
<dbReference type="Gene3D" id="1.10.1670.10">
    <property type="entry name" value="Helix-hairpin-Helix base-excision DNA repair enzymes (C-terminal)"/>
    <property type="match status" value="1"/>
</dbReference>
<dbReference type="PANTHER" id="PTHR47203">
    <property type="match status" value="1"/>
</dbReference>
<evidence type="ECO:0000313" key="4">
    <source>
        <dbReference type="Proteomes" id="UP000811619"/>
    </source>
</evidence>
<reference evidence="3" key="1">
    <citation type="journal article" date="2020" name="bioRxiv">
        <title>Whole genome comparisons of ergot fungi reveals the divergence and evolution of species within the genus Claviceps are the result of varying mechanisms driving genome evolution and host range expansion.</title>
        <authorList>
            <person name="Wyka S.A."/>
            <person name="Mondo S.J."/>
            <person name="Liu M."/>
            <person name="Dettman J."/>
            <person name="Nalam V."/>
            <person name="Broders K.D."/>
        </authorList>
    </citation>
    <scope>NUCLEOTIDE SEQUENCE</scope>
    <source>
        <strain evidence="3">CCC 489</strain>
    </source>
</reference>
<dbReference type="Pfam" id="PF00730">
    <property type="entry name" value="HhH-GPD"/>
    <property type="match status" value="1"/>
</dbReference>
<dbReference type="EMBL" id="SRPY01000835">
    <property type="protein sequence ID" value="KAG5917118.1"/>
    <property type="molecule type" value="Genomic_DNA"/>
</dbReference>
<evidence type="ECO:0000259" key="2">
    <source>
        <dbReference type="SMART" id="SM00478"/>
    </source>
</evidence>
<protein>
    <recommendedName>
        <fullName evidence="2">HhH-GPD domain-containing protein</fullName>
    </recommendedName>
</protein>
<feature type="region of interest" description="Disordered" evidence="1">
    <location>
        <begin position="44"/>
        <end position="64"/>
    </location>
</feature>
<dbReference type="InterPro" id="IPR003265">
    <property type="entry name" value="HhH-GPD_domain"/>
</dbReference>
<evidence type="ECO:0000256" key="1">
    <source>
        <dbReference type="SAM" id="MobiDB-lite"/>
    </source>
</evidence>
<dbReference type="CDD" id="cd00056">
    <property type="entry name" value="ENDO3c"/>
    <property type="match status" value="1"/>
</dbReference>
<evidence type="ECO:0000313" key="3">
    <source>
        <dbReference type="EMBL" id="KAG5917118.1"/>
    </source>
</evidence>
<sequence>MGVSWIDEPETTDLVSGLLIFAAPVRVQPAGQKRVDELPSAASCMRTPHASDVQASQMPPPRVPPQLRRSARNISIKAVVQAELGNAGRGKGPTSTAEPVKRARSSTKTESPVSKKVKLEPASPVRRQLSPTSGPKRVKVMDEIAKAEVLKDRKLKSFAAFARKSPFPELLRPTAEECKVAHGILARLHGERLRPEAVVAPTNSAGCGDAPSVLDALVRTILSQNTNNRNSSRAKLSMDKEYGGSDKWEDIVRGGQARLQKSIQSGGLAATKSKVIMGVLRQTKDKYGVYSLDHLFQASDEEAMKEMLSFQGVGPKTASCVLLFCLQRPSFAVDTHVYRLAGLLGWRPSTAGREETQAHLDAMVPDEEKYPLHLLMVTHGQRCEECKAGGRSAGKCELRRVFRGGRFMAGAQEEEEDVGEVDAVVKSEEHDAMVKSEEHDAVVKKEDE</sequence>
<feature type="domain" description="HhH-GPD" evidence="2">
    <location>
        <begin position="222"/>
        <end position="382"/>
    </location>
</feature>
<dbReference type="Proteomes" id="UP000811619">
    <property type="component" value="Unassembled WGS sequence"/>
</dbReference>
<dbReference type="SMART" id="SM00478">
    <property type="entry name" value="ENDO3c"/>
    <property type="match status" value="1"/>
</dbReference>
<dbReference type="InterPro" id="IPR011257">
    <property type="entry name" value="DNA_glycosylase"/>
</dbReference>
<gene>
    <name evidence="3" type="ORF">E4U42_007383</name>
</gene>
<dbReference type="GO" id="GO:0000702">
    <property type="term" value="F:oxidized base lesion DNA N-glycosylase activity"/>
    <property type="evidence" value="ECO:0007669"/>
    <property type="project" value="UniProtKB-ARBA"/>
</dbReference>
<proteinExistence type="predicted"/>
<dbReference type="AlphaFoldDB" id="A0A8K0J1T8"/>
<dbReference type="GO" id="GO:0006285">
    <property type="term" value="P:base-excision repair, AP site formation"/>
    <property type="evidence" value="ECO:0007669"/>
    <property type="project" value="UniProtKB-ARBA"/>
</dbReference>
<dbReference type="InterPro" id="IPR023170">
    <property type="entry name" value="HhH_base_excis_C"/>
</dbReference>
<comment type="caution">
    <text evidence="3">The sequence shown here is derived from an EMBL/GenBank/DDBJ whole genome shotgun (WGS) entry which is preliminary data.</text>
</comment>
<dbReference type="OrthoDB" id="5607at2759"/>
<dbReference type="SUPFAM" id="SSF48150">
    <property type="entry name" value="DNA-glycosylase"/>
    <property type="match status" value="1"/>
</dbReference>
<feature type="region of interest" description="Disordered" evidence="1">
    <location>
        <begin position="85"/>
        <end position="136"/>
    </location>
</feature>
<dbReference type="Gene3D" id="1.10.340.30">
    <property type="entry name" value="Hypothetical protein, domain 2"/>
    <property type="match status" value="1"/>
</dbReference>
<organism evidence="3 4">
    <name type="scientific">Claviceps africana</name>
    <dbReference type="NCBI Taxonomy" id="83212"/>
    <lineage>
        <taxon>Eukaryota</taxon>
        <taxon>Fungi</taxon>
        <taxon>Dikarya</taxon>
        <taxon>Ascomycota</taxon>
        <taxon>Pezizomycotina</taxon>
        <taxon>Sordariomycetes</taxon>
        <taxon>Hypocreomycetidae</taxon>
        <taxon>Hypocreales</taxon>
        <taxon>Clavicipitaceae</taxon>
        <taxon>Claviceps</taxon>
    </lineage>
</organism>
<accession>A0A8K0J1T8</accession>